<feature type="non-terminal residue" evidence="6">
    <location>
        <position position="254"/>
    </location>
</feature>
<comment type="caution">
    <text evidence="6">The sequence shown here is derived from an EMBL/GenBank/DDBJ whole genome shotgun (WGS) entry which is preliminary data.</text>
</comment>
<evidence type="ECO:0000256" key="4">
    <source>
        <dbReference type="ARBA" id="ARBA00023014"/>
    </source>
</evidence>
<gene>
    <name evidence="6" type="ORF">S12H4_45767</name>
</gene>
<feature type="non-terminal residue" evidence="6">
    <location>
        <position position="1"/>
    </location>
</feature>
<dbReference type="AlphaFoldDB" id="X1VD47"/>
<evidence type="ECO:0000256" key="3">
    <source>
        <dbReference type="ARBA" id="ARBA00023004"/>
    </source>
</evidence>
<name>X1VD47_9ZZZZ</name>
<dbReference type="PANTHER" id="PTHR43578:SF3">
    <property type="entry name" value="NADH-QUINONE OXIDOREDUCTASE SUBUNIT F"/>
    <property type="match status" value="1"/>
</dbReference>
<organism evidence="6">
    <name type="scientific">marine sediment metagenome</name>
    <dbReference type="NCBI Taxonomy" id="412755"/>
    <lineage>
        <taxon>unclassified sequences</taxon>
        <taxon>metagenomes</taxon>
        <taxon>ecological metagenomes</taxon>
    </lineage>
</organism>
<reference evidence="6" key="1">
    <citation type="journal article" date="2014" name="Front. Microbiol.">
        <title>High frequency of phylogenetically diverse reductive dehalogenase-homologous genes in deep subseafloor sedimentary metagenomes.</title>
        <authorList>
            <person name="Kawai M."/>
            <person name="Futagami T."/>
            <person name="Toyoda A."/>
            <person name="Takaki Y."/>
            <person name="Nishi S."/>
            <person name="Hori S."/>
            <person name="Arai W."/>
            <person name="Tsubouchi T."/>
            <person name="Morono Y."/>
            <person name="Uchiyama I."/>
            <person name="Ito T."/>
            <person name="Fujiyama A."/>
            <person name="Inagaki F."/>
            <person name="Takami H."/>
        </authorList>
    </citation>
    <scope>NUCLEOTIDE SEQUENCE</scope>
    <source>
        <strain evidence="6">Expedition CK06-06</strain>
    </source>
</reference>
<dbReference type="Gene3D" id="3.40.50.11540">
    <property type="entry name" value="NADH-ubiquinone oxidoreductase 51kDa subunit"/>
    <property type="match status" value="1"/>
</dbReference>
<evidence type="ECO:0000256" key="1">
    <source>
        <dbReference type="ARBA" id="ARBA00022485"/>
    </source>
</evidence>
<evidence type="ECO:0000313" key="6">
    <source>
        <dbReference type="EMBL" id="GAJ11786.1"/>
    </source>
</evidence>
<dbReference type="GO" id="GO:0051539">
    <property type="term" value="F:4 iron, 4 sulfur cluster binding"/>
    <property type="evidence" value="ECO:0007669"/>
    <property type="project" value="UniProtKB-KW"/>
</dbReference>
<keyword evidence="4" id="KW-0411">Iron-sulfur</keyword>
<keyword evidence="2" id="KW-0479">Metal-binding</keyword>
<dbReference type="Gene3D" id="3.10.20.600">
    <property type="match status" value="1"/>
</dbReference>
<dbReference type="EMBL" id="BARW01028333">
    <property type="protein sequence ID" value="GAJ11786.1"/>
    <property type="molecule type" value="Genomic_DNA"/>
</dbReference>
<dbReference type="GO" id="GO:0046872">
    <property type="term" value="F:metal ion binding"/>
    <property type="evidence" value="ECO:0007669"/>
    <property type="project" value="UniProtKB-KW"/>
</dbReference>
<proteinExistence type="predicted"/>
<dbReference type="Pfam" id="PF01512">
    <property type="entry name" value="Complex1_51K"/>
    <property type="match status" value="1"/>
</dbReference>
<evidence type="ECO:0000259" key="5">
    <source>
        <dbReference type="Pfam" id="PF01512"/>
    </source>
</evidence>
<dbReference type="PANTHER" id="PTHR43578">
    <property type="entry name" value="NADH-QUINONE OXIDOREDUCTASE SUBUNIT F"/>
    <property type="match status" value="1"/>
</dbReference>
<evidence type="ECO:0000256" key="2">
    <source>
        <dbReference type="ARBA" id="ARBA00022723"/>
    </source>
</evidence>
<dbReference type="SUPFAM" id="SSF142019">
    <property type="entry name" value="Nqo1 FMN-binding domain-like"/>
    <property type="match status" value="1"/>
</dbReference>
<sequence>FPTGRKWSECRDAPGDEKYVICNADEGDPGAYMDRCVLEGNPHLILEGMMIGARAVGARKGYIYVRNEYPLAVKHSQIAVGQARELGLLGDNILGSSFSFDVDVARGGGAFVCGESTALMASIEGKVGEPRAKDVHTVVDGLYHKPTTLNNVETWANVPAIILNGSSWFASKGTQGSKGTKILALTGRIKNTGLVEVAMGTTIREVVFDIGGGAVNGNMIKAVQIGGPSGGCLPVDKFDLAVDFDALSEAGSMV</sequence>
<keyword evidence="1" id="KW-0004">4Fe-4S</keyword>
<feature type="domain" description="NADH-ubiquinone oxidoreductase 51kDa subunit FMN-binding" evidence="5">
    <location>
        <begin position="1"/>
        <end position="159"/>
    </location>
</feature>
<accession>X1VD47</accession>
<dbReference type="InterPro" id="IPR037225">
    <property type="entry name" value="Nuo51_FMN-bd_sf"/>
</dbReference>
<keyword evidence="3" id="KW-0408">Iron</keyword>
<dbReference type="SUPFAM" id="SSF142984">
    <property type="entry name" value="Nqo1 middle domain-like"/>
    <property type="match status" value="1"/>
</dbReference>
<protein>
    <recommendedName>
        <fullName evidence="5">NADH-ubiquinone oxidoreductase 51kDa subunit FMN-binding domain-containing protein</fullName>
    </recommendedName>
</protein>
<dbReference type="InterPro" id="IPR011538">
    <property type="entry name" value="Nuo51_FMN-bd"/>
</dbReference>